<proteinExistence type="predicted"/>
<name>A0A6P5MB36_ARADU</name>
<evidence type="ECO:0000313" key="3">
    <source>
        <dbReference type="RefSeq" id="XP_020981635.1"/>
    </source>
</evidence>
<dbReference type="RefSeq" id="XP_020981635.1">
    <property type="nucleotide sequence ID" value="XM_021125976.2"/>
</dbReference>
<gene>
    <name evidence="3" type="primary">LOC110273092</name>
</gene>
<evidence type="ECO:0000256" key="1">
    <source>
        <dbReference type="SAM" id="MobiDB-lite"/>
    </source>
</evidence>
<feature type="compositionally biased region" description="Low complexity" evidence="1">
    <location>
        <begin position="1"/>
        <end position="20"/>
    </location>
</feature>
<dbReference type="PANTHER" id="PTHR36746:SF3">
    <property type="entry name" value="DUF4005 DOMAIN-CONTAINING PROTEIN"/>
    <property type="match status" value="1"/>
</dbReference>
<dbReference type="KEGG" id="adu:110273092"/>
<evidence type="ECO:0000313" key="2">
    <source>
        <dbReference type="Proteomes" id="UP000515211"/>
    </source>
</evidence>
<reference evidence="3" key="2">
    <citation type="submission" date="2025-08" db="UniProtKB">
        <authorList>
            <consortium name="RefSeq"/>
        </authorList>
    </citation>
    <scope>IDENTIFICATION</scope>
    <source>
        <tissue evidence="3">Whole plant</tissue>
    </source>
</reference>
<accession>A0A6P5MB36</accession>
<dbReference type="Proteomes" id="UP000515211">
    <property type="component" value="Chromosome 6"/>
</dbReference>
<reference evidence="2" key="1">
    <citation type="journal article" date="2016" name="Nat. Genet.">
        <title>The genome sequences of Arachis duranensis and Arachis ipaensis, the diploid ancestors of cultivated peanut.</title>
        <authorList>
            <person name="Bertioli D.J."/>
            <person name="Cannon S.B."/>
            <person name="Froenicke L."/>
            <person name="Huang G."/>
            <person name="Farmer A.D."/>
            <person name="Cannon E.K."/>
            <person name="Liu X."/>
            <person name="Gao D."/>
            <person name="Clevenger J."/>
            <person name="Dash S."/>
            <person name="Ren L."/>
            <person name="Moretzsohn M.C."/>
            <person name="Shirasawa K."/>
            <person name="Huang W."/>
            <person name="Vidigal B."/>
            <person name="Abernathy B."/>
            <person name="Chu Y."/>
            <person name="Niederhuth C.E."/>
            <person name="Umale P."/>
            <person name="Araujo A.C."/>
            <person name="Kozik A."/>
            <person name="Kim K.D."/>
            <person name="Burow M.D."/>
            <person name="Varshney R.K."/>
            <person name="Wang X."/>
            <person name="Zhang X."/>
            <person name="Barkley N."/>
            <person name="Guimaraes P.M."/>
            <person name="Isobe S."/>
            <person name="Guo B."/>
            <person name="Liao B."/>
            <person name="Stalker H.T."/>
            <person name="Schmitz R.J."/>
            <person name="Scheffler B.E."/>
            <person name="Leal-Bertioli S.C."/>
            <person name="Xun X."/>
            <person name="Jackson S.A."/>
            <person name="Michelmore R."/>
            <person name="Ozias-Akins P."/>
        </authorList>
    </citation>
    <scope>NUCLEOTIDE SEQUENCE [LARGE SCALE GENOMIC DNA]</scope>
    <source>
        <strain evidence="2">cv. V14167</strain>
    </source>
</reference>
<feature type="region of interest" description="Disordered" evidence="1">
    <location>
        <begin position="1"/>
        <end position="43"/>
    </location>
</feature>
<dbReference type="GeneID" id="110273092"/>
<protein>
    <submittedName>
        <fullName evidence="3">Uncharacterized protein LOC110273092</fullName>
    </submittedName>
</protein>
<organism evidence="2 3">
    <name type="scientific">Arachis duranensis</name>
    <name type="common">Wild peanut</name>
    <dbReference type="NCBI Taxonomy" id="130453"/>
    <lineage>
        <taxon>Eukaryota</taxon>
        <taxon>Viridiplantae</taxon>
        <taxon>Streptophyta</taxon>
        <taxon>Embryophyta</taxon>
        <taxon>Tracheophyta</taxon>
        <taxon>Spermatophyta</taxon>
        <taxon>Magnoliopsida</taxon>
        <taxon>eudicotyledons</taxon>
        <taxon>Gunneridae</taxon>
        <taxon>Pentapetalae</taxon>
        <taxon>rosids</taxon>
        <taxon>fabids</taxon>
        <taxon>Fabales</taxon>
        <taxon>Fabaceae</taxon>
        <taxon>Papilionoideae</taxon>
        <taxon>50 kb inversion clade</taxon>
        <taxon>dalbergioids sensu lato</taxon>
        <taxon>Dalbergieae</taxon>
        <taxon>Pterocarpus clade</taxon>
        <taxon>Arachis</taxon>
    </lineage>
</organism>
<sequence>MGNGTSSTSSKSKVQQGQQVLKGVHYYANNKPRREQQQQQQHYGLDGGAVELLETDEAFSEYIRRAKQNMRTVSYVGNDEDHSNYPAPVVNNNVENENEEFSEFIRLTKKKLRTASFQRG</sequence>
<dbReference type="PANTHER" id="PTHR36746">
    <property type="entry name" value="BNAC04G51760D PROTEIN"/>
    <property type="match status" value="1"/>
</dbReference>
<dbReference type="AlphaFoldDB" id="A0A6P5MB36"/>
<keyword evidence="2" id="KW-1185">Reference proteome</keyword>